<dbReference type="InterPro" id="IPR006189">
    <property type="entry name" value="CHASE_dom"/>
</dbReference>
<dbReference type="Pfam" id="PF13426">
    <property type="entry name" value="PAS_9"/>
    <property type="match status" value="2"/>
</dbReference>
<dbReference type="SUPFAM" id="SSF47384">
    <property type="entry name" value="Homodimeric domain of signal transducing histidine kinase"/>
    <property type="match status" value="1"/>
</dbReference>
<keyword evidence="5" id="KW-0808">Transferase</keyword>
<feature type="domain" description="CHASE" evidence="15">
    <location>
        <begin position="691"/>
        <end position="771"/>
    </location>
</feature>
<feature type="transmembrane region" description="Helical" evidence="11">
    <location>
        <begin position="178"/>
        <end position="203"/>
    </location>
</feature>
<protein>
    <recommendedName>
        <fullName evidence="3">histidine kinase</fullName>
        <ecNumber evidence="3">2.7.13.3</ecNumber>
    </recommendedName>
</protein>
<feature type="domain" description="Histidine kinase" evidence="12">
    <location>
        <begin position="1282"/>
        <end position="1501"/>
    </location>
</feature>
<dbReference type="Pfam" id="PF02518">
    <property type="entry name" value="HATPase_c"/>
    <property type="match status" value="1"/>
</dbReference>
<feature type="domain" description="CHASE" evidence="15">
    <location>
        <begin position="326"/>
        <end position="538"/>
    </location>
</feature>
<dbReference type="InterPro" id="IPR000014">
    <property type="entry name" value="PAS"/>
</dbReference>
<evidence type="ECO:0000256" key="10">
    <source>
        <dbReference type="SAM" id="MobiDB-lite"/>
    </source>
</evidence>
<dbReference type="InterPro" id="IPR035965">
    <property type="entry name" value="PAS-like_dom_sf"/>
</dbReference>
<sequence>MLHERVSLVVSLRLRGPDGVFLLSFQNYFKQFSLSILEAIRLRKVGMENYRKFSSKETMFGVFFVAALCFVSGGIEWYIVSANTVEPMVWLPAGVAMAALVIWGPRLWPGPFLGTLALHLLFGSVQNGWGNVGVPFWGRIEGLYFLSAGLAAAGALLQPLAGWFLIRRFLFQSAHGPLALTSPAQVCMILIFGSVACVISPAMDTFVLSLNGEISPENWGATWFGLWIRNSLGFFVLLPLAAFAQIGGPRLFWRGRSLQMLPLSVLLGTLAPLTVSVFAWAASQTAIERQGQSLFETYVEENRLALTYRLQSYVNALNSTKAFITTSSMLSQSSLAAYVETLDIERTLPGINGIGWIEDVPEDEIGDFVREQRENGQPDFDIRAPKPGGPYYVITYIEPRRLNQQAVGLNIAFEANRRSAAEQAWQTGDATITKKITLVQDDQQTPGFLLLQPVYDAAAVTGERKTARGWIYAPFIASRLLDKLTGSQEDIFNLKIYGGTEENEAELIYTSSAGHEQTAPRYIHKSVVEQLGQKWLIVWRSTQKYDQLNQSPLPVFILIVGVTLSCLSGAFIVIFRSRLFLNWGTDRSWRGYVLPSLCFITCLGAVLMLNATMREQELERIYVRADKEAEKYQLLLTTRVQSYVTALKRMARRWEMANGTPFPVWQDDAANYVLDMISVEALEYIDKSLHIRWVEPVAGNETVIGLMVAPEEARKDELLAAAKADRPFLTPPFALKQGYEGFVTYVPITINRQFEGFIAAVFSVDKLFGSVISPELGSQYHVSVEFKGSPKFQSGQVPEQAGRRVVSERTINLYGQSWTLRISPKGSLASEGIHDTSNIALLGGLSVSLVLAILTRVLLVSRQRASTLQGSLRTIERQTSHTNAILSTVLDGVLTVDRQGHILSINPAGAQIFGGEPGDFVGKPYLSLIAFSQASSALVSPEGMARFLSGAVGQVREQKGVRRDGEVFPMETLIGEMGNVSETTYVVSVRDVSDRMAAIEALRASDSLNSAVLRSAQYMVVATQLDGTVTVFNEAAEKLLGEKAEDVIGQKKLMDWIANPAPSVAGPEADLARALFSNNSRGKVDMSVFLDLLEGQHFQESEWTFRRATGETFPVSIAMSSLMDEQQIIHGYVGIIEDISSKRKQQDALQSSEETFRSAMQFASIGMALVAPDGRWLKVNSALCGLLGYDEEELLSMDFQSISHPSDLEEDLKLTEETFSGLRDSFQLEKRFIHRDGHAIWVHLSTALVRDTAGEPKYFVSQILDISERREMDRIKSEFISIVSHELRTPLTAIRGSLGLLIGSMQDKIPETGMRMLTIAQQNSERLTLLINDILDIDKIASGNMHYDIQSEGLAQLLTESLEANQPYADRFDITLELKDIDEDLEIPVDRQRFLQIMANLLSNAVKFSPPGGKVEVLAETGETSVLVSVRDYGQGISPEFHSRIFGKFNQQDSSGTRAKGGTGLGLHITKQLVEQMHGKISFTSEVEAGTTFVVEFPKTEDFSQTTNPQASEQAGAELPRQKILSQPSAQGLPLILHLEQDASFSQFLADSLSGYANLINAGSISEARHLLENQKFDLIVAELDLKDGDYLDFHKMADASGQPHIPTVLLSAQEASGPVTEKVSAAFVKSKTLEEVIVDQIRKMLETLRPGEDETFKDPNMKHRQGHAL</sequence>
<feature type="transmembrane region" description="Helical" evidence="11">
    <location>
        <begin position="223"/>
        <end position="248"/>
    </location>
</feature>
<feature type="region of interest" description="Disordered" evidence="10">
    <location>
        <begin position="1651"/>
        <end position="1670"/>
    </location>
</feature>
<evidence type="ECO:0000256" key="8">
    <source>
        <dbReference type="ARBA" id="ARBA00022989"/>
    </source>
</evidence>
<dbReference type="SMART" id="SM00086">
    <property type="entry name" value="PAC"/>
    <property type="match status" value="3"/>
</dbReference>
<keyword evidence="17" id="KW-1185">Reference proteome</keyword>
<dbReference type="SUPFAM" id="SSF52172">
    <property type="entry name" value="CheY-like"/>
    <property type="match status" value="1"/>
</dbReference>
<feature type="domain" description="PAS" evidence="13">
    <location>
        <begin position="878"/>
        <end position="926"/>
    </location>
</feature>
<evidence type="ECO:0000256" key="5">
    <source>
        <dbReference type="ARBA" id="ARBA00022679"/>
    </source>
</evidence>
<dbReference type="EC" id="2.7.13.3" evidence="3"/>
<dbReference type="PROSITE" id="PS50109">
    <property type="entry name" value="HIS_KIN"/>
    <property type="match status" value="1"/>
</dbReference>
<dbReference type="InterPro" id="IPR036097">
    <property type="entry name" value="HisK_dim/P_sf"/>
</dbReference>
<dbReference type="CDD" id="cd00130">
    <property type="entry name" value="PAS"/>
    <property type="match status" value="3"/>
</dbReference>
<keyword evidence="7" id="KW-0418">Kinase</keyword>
<dbReference type="InterPro" id="IPR003594">
    <property type="entry name" value="HATPase_dom"/>
</dbReference>
<evidence type="ECO:0000256" key="9">
    <source>
        <dbReference type="ARBA" id="ARBA00023136"/>
    </source>
</evidence>
<dbReference type="SMART" id="SM00388">
    <property type="entry name" value="HisKA"/>
    <property type="match status" value="1"/>
</dbReference>
<comment type="subcellular location">
    <subcellularLocation>
        <location evidence="2">Membrane</location>
    </subcellularLocation>
</comment>
<feature type="transmembrane region" description="Helical" evidence="11">
    <location>
        <begin position="553"/>
        <end position="577"/>
    </location>
</feature>
<evidence type="ECO:0000256" key="11">
    <source>
        <dbReference type="SAM" id="Phobius"/>
    </source>
</evidence>
<proteinExistence type="predicted"/>
<feature type="transmembrane region" description="Helical" evidence="11">
    <location>
        <begin position="839"/>
        <end position="859"/>
    </location>
</feature>
<feature type="domain" description="PAS" evidence="13">
    <location>
        <begin position="1152"/>
        <end position="1222"/>
    </location>
</feature>
<dbReference type="InterPro" id="IPR036890">
    <property type="entry name" value="HATPase_C_sf"/>
</dbReference>
<dbReference type="Gene3D" id="3.40.50.2300">
    <property type="match status" value="1"/>
</dbReference>
<dbReference type="Proteomes" id="UP000632063">
    <property type="component" value="Unassembled WGS sequence"/>
</dbReference>
<evidence type="ECO:0000256" key="4">
    <source>
        <dbReference type="ARBA" id="ARBA00022553"/>
    </source>
</evidence>
<evidence type="ECO:0000256" key="7">
    <source>
        <dbReference type="ARBA" id="ARBA00022777"/>
    </source>
</evidence>
<dbReference type="NCBIfam" id="TIGR00229">
    <property type="entry name" value="sensory_box"/>
    <property type="match status" value="3"/>
</dbReference>
<evidence type="ECO:0000259" key="13">
    <source>
        <dbReference type="PROSITE" id="PS50112"/>
    </source>
</evidence>
<dbReference type="InterPro" id="IPR013655">
    <property type="entry name" value="PAS_fold_3"/>
</dbReference>
<dbReference type="Gene3D" id="3.30.565.10">
    <property type="entry name" value="Histidine kinase-like ATPase, C-terminal domain"/>
    <property type="match status" value="1"/>
</dbReference>
<dbReference type="PROSITE" id="PS50839">
    <property type="entry name" value="CHASE"/>
    <property type="match status" value="2"/>
</dbReference>
<feature type="transmembrane region" description="Helical" evidence="11">
    <location>
        <begin position="589"/>
        <end position="609"/>
    </location>
</feature>
<feature type="transmembrane region" description="Helical" evidence="11">
    <location>
        <begin position="60"/>
        <end position="81"/>
    </location>
</feature>
<dbReference type="SMART" id="SM00091">
    <property type="entry name" value="PAS"/>
    <property type="match status" value="3"/>
</dbReference>
<dbReference type="SMART" id="SM01079">
    <property type="entry name" value="CHASE"/>
    <property type="match status" value="2"/>
</dbReference>
<evidence type="ECO:0000256" key="3">
    <source>
        <dbReference type="ARBA" id="ARBA00012438"/>
    </source>
</evidence>
<evidence type="ECO:0000256" key="1">
    <source>
        <dbReference type="ARBA" id="ARBA00000085"/>
    </source>
</evidence>
<reference evidence="16 17" key="2">
    <citation type="journal article" date="2021" name="Int. J. Syst. Evol. Microbiol.">
        <title>Roseibium litorale sp. nov., isolated from a tidal flat sediment and proposal for the reclassification of Labrenzia polysiphoniae as Roseibium polysiphoniae comb. nov.</title>
        <authorList>
            <person name="Liu Y."/>
            <person name="Pei T."/>
            <person name="Du J."/>
            <person name="Chao M."/>
            <person name="Deng M.R."/>
            <person name="Zhu H."/>
        </authorList>
    </citation>
    <scope>NUCLEOTIDE SEQUENCE [LARGE SCALE GENOMIC DNA]</scope>
    <source>
        <strain evidence="16 17">4C16A</strain>
    </source>
</reference>
<evidence type="ECO:0000256" key="2">
    <source>
        <dbReference type="ARBA" id="ARBA00004370"/>
    </source>
</evidence>
<evidence type="ECO:0000313" key="17">
    <source>
        <dbReference type="Proteomes" id="UP000632063"/>
    </source>
</evidence>
<evidence type="ECO:0000259" key="15">
    <source>
        <dbReference type="PROSITE" id="PS50839"/>
    </source>
</evidence>
<feature type="transmembrane region" description="Helical" evidence="11">
    <location>
        <begin position="87"/>
        <end position="104"/>
    </location>
</feature>
<dbReference type="SUPFAM" id="SSF55874">
    <property type="entry name" value="ATPase domain of HSP90 chaperone/DNA topoisomerase II/histidine kinase"/>
    <property type="match status" value="1"/>
</dbReference>
<keyword evidence="8 11" id="KW-1133">Transmembrane helix</keyword>
<reference evidence="17" key="1">
    <citation type="submission" date="2020-09" db="EMBL/GenBank/DDBJ databases">
        <title>The genome sequence of strain Labrenzia suaedae 4C16A.</title>
        <authorList>
            <person name="Liu Y."/>
        </authorList>
    </citation>
    <scope>NUCLEOTIDE SEQUENCE [LARGE SCALE GENOMIC DNA]</scope>
    <source>
        <strain evidence="17">4C16A</strain>
    </source>
</reference>
<comment type="caution">
    <text evidence="16">The sequence shown here is derived from an EMBL/GenBank/DDBJ whole genome shotgun (WGS) entry which is preliminary data.</text>
</comment>
<gene>
    <name evidence="16" type="ORF">IG616_19055</name>
</gene>
<dbReference type="PROSITE" id="PS50113">
    <property type="entry name" value="PAC"/>
    <property type="match status" value="2"/>
</dbReference>
<feature type="domain" description="PAC" evidence="14">
    <location>
        <begin position="1099"/>
        <end position="1151"/>
    </location>
</feature>
<name>A0ABR9CTN7_9HYPH</name>
<dbReference type="EMBL" id="JACYXI010000014">
    <property type="protein sequence ID" value="MBD8893651.1"/>
    <property type="molecule type" value="Genomic_DNA"/>
</dbReference>
<dbReference type="SUPFAM" id="SSF55785">
    <property type="entry name" value="PYP-like sensor domain (PAS domain)"/>
    <property type="match status" value="3"/>
</dbReference>
<evidence type="ECO:0000259" key="14">
    <source>
        <dbReference type="PROSITE" id="PS50113"/>
    </source>
</evidence>
<organism evidence="16 17">
    <name type="scientific">Roseibium litorale</name>
    <dbReference type="NCBI Taxonomy" id="2803841"/>
    <lineage>
        <taxon>Bacteria</taxon>
        <taxon>Pseudomonadati</taxon>
        <taxon>Pseudomonadota</taxon>
        <taxon>Alphaproteobacteria</taxon>
        <taxon>Hyphomicrobiales</taxon>
        <taxon>Stappiaceae</taxon>
        <taxon>Roseibium</taxon>
    </lineage>
</organism>
<dbReference type="Gene3D" id="3.30.450.350">
    <property type="entry name" value="CHASE domain"/>
    <property type="match status" value="2"/>
</dbReference>
<comment type="catalytic activity">
    <reaction evidence="1">
        <text>ATP + protein L-histidine = ADP + protein N-phospho-L-histidine.</text>
        <dbReference type="EC" id="2.7.13.3"/>
    </reaction>
</comment>
<dbReference type="InterPro" id="IPR042240">
    <property type="entry name" value="CHASE_sf"/>
</dbReference>
<dbReference type="Gene3D" id="3.30.450.20">
    <property type="entry name" value="PAS domain"/>
    <property type="match status" value="3"/>
</dbReference>
<feature type="domain" description="PAC" evidence="14">
    <location>
        <begin position="1226"/>
        <end position="1278"/>
    </location>
</feature>
<dbReference type="SMART" id="SM00387">
    <property type="entry name" value="HATPase_c"/>
    <property type="match status" value="1"/>
</dbReference>
<keyword evidence="9 11" id="KW-0472">Membrane</keyword>
<feature type="compositionally biased region" description="Basic and acidic residues" evidence="10">
    <location>
        <begin position="1651"/>
        <end position="1662"/>
    </location>
</feature>
<dbReference type="PANTHER" id="PTHR43047">
    <property type="entry name" value="TWO-COMPONENT HISTIDINE PROTEIN KINASE"/>
    <property type="match status" value="1"/>
</dbReference>
<feature type="transmembrane region" description="Helical" evidence="11">
    <location>
        <begin position="143"/>
        <end position="166"/>
    </location>
</feature>
<dbReference type="InterPro" id="IPR001610">
    <property type="entry name" value="PAC"/>
</dbReference>
<accession>A0ABR9CTN7</accession>
<dbReference type="Pfam" id="PF08447">
    <property type="entry name" value="PAS_3"/>
    <property type="match status" value="1"/>
</dbReference>
<dbReference type="CDD" id="cd00082">
    <property type="entry name" value="HisKA"/>
    <property type="match status" value="1"/>
</dbReference>
<dbReference type="InterPro" id="IPR000700">
    <property type="entry name" value="PAS-assoc_C"/>
</dbReference>
<feature type="transmembrane region" description="Helical" evidence="11">
    <location>
        <begin position="116"/>
        <end position="137"/>
    </location>
</feature>
<dbReference type="InterPro" id="IPR003661">
    <property type="entry name" value="HisK_dim/P_dom"/>
</dbReference>
<dbReference type="Pfam" id="PF00512">
    <property type="entry name" value="HisKA"/>
    <property type="match status" value="1"/>
</dbReference>
<dbReference type="InterPro" id="IPR011006">
    <property type="entry name" value="CheY-like_superfamily"/>
</dbReference>
<dbReference type="InterPro" id="IPR004358">
    <property type="entry name" value="Sig_transdc_His_kin-like_C"/>
</dbReference>
<dbReference type="PRINTS" id="PR00344">
    <property type="entry name" value="BCTRLSENSOR"/>
</dbReference>
<evidence type="ECO:0000256" key="6">
    <source>
        <dbReference type="ARBA" id="ARBA00022692"/>
    </source>
</evidence>
<evidence type="ECO:0000259" key="12">
    <source>
        <dbReference type="PROSITE" id="PS50109"/>
    </source>
</evidence>
<keyword evidence="6 11" id="KW-0812">Transmembrane</keyword>
<dbReference type="Pfam" id="PF03924">
    <property type="entry name" value="CHASE"/>
    <property type="match status" value="2"/>
</dbReference>
<evidence type="ECO:0000313" key="16">
    <source>
        <dbReference type="EMBL" id="MBD8893651.1"/>
    </source>
</evidence>
<dbReference type="PANTHER" id="PTHR43047:SF72">
    <property type="entry name" value="OSMOSENSING HISTIDINE PROTEIN KINASE SLN1"/>
    <property type="match status" value="1"/>
</dbReference>
<feature type="domain" description="PAS" evidence="13">
    <location>
        <begin position="1005"/>
        <end position="1055"/>
    </location>
</feature>
<dbReference type="PROSITE" id="PS50112">
    <property type="entry name" value="PAS"/>
    <property type="match status" value="3"/>
</dbReference>
<dbReference type="InterPro" id="IPR005467">
    <property type="entry name" value="His_kinase_dom"/>
</dbReference>
<dbReference type="Gene3D" id="1.10.287.130">
    <property type="match status" value="1"/>
</dbReference>
<feature type="transmembrane region" description="Helical" evidence="11">
    <location>
        <begin position="260"/>
        <end position="282"/>
    </location>
</feature>
<keyword evidence="4" id="KW-0597">Phosphoprotein</keyword>
<dbReference type="RefSeq" id="WP_192149849.1">
    <property type="nucleotide sequence ID" value="NZ_JACYXI010000014.1"/>
</dbReference>